<reference evidence="4" key="2">
    <citation type="submission" date="2022-10" db="EMBL/GenBank/DDBJ databases">
        <authorList>
            <person name="Trinh H.N."/>
        </authorList>
    </citation>
    <scope>NUCLEOTIDE SEQUENCE</scope>
    <source>
        <strain evidence="4">RN2-1</strain>
    </source>
</reference>
<accession>A0AA41YLU6</accession>
<dbReference type="Pfam" id="PF18821">
    <property type="entry name" value="LPD7"/>
    <property type="match status" value="1"/>
</dbReference>
<protein>
    <submittedName>
        <fullName evidence="4">Relaxase/mobilization nuclease domain-containing protein</fullName>
    </submittedName>
</protein>
<dbReference type="EMBL" id="JAPDNT010000017">
    <property type="protein sequence ID" value="MCW3476241.1"/>
    <property type="molecule type" value="Genomic_DNA"/>
</dbReference>
<feature type="domain" description="MobA/VirD2-like nuclease" evidence="1">
    <location>
        <begin position="40"/>
        <end position="172"/>
    </location>
</feature>
<dbReference type="InterPro" id="IPR054462">
    <property type="entry name" value="TraI_M"/>
</dbReference>
<evidence type="ECO:0000259" key="1">
    <source>
        <dbReference type="Pfam" id="PF03432"/>
    </source>
</evidence>
<keyword evidence="5" id="KW-1185">Reference proteome</keyword>
<gene>
    <name evidence="4" type="ORF">OL599_16815</name>
</gene>
<name>A0AA41YLU6_9PROT</name>
<dbReference type="Proteomes" id="UP001165679">
    <property type="component" value="Unassembled WGS sequence"/>
</dbReference>
<dbReference type="RefSeq" id="WP_264715008.1">
    <property type="nucleotide sequence ID" value="NZ_JAPDNT010000017.1"/>
</dbReference>
<sequence length="561" mass="62841">MIAKRIPSPKGGAGFAQLGAYVLNAKTGGDPASWTRLNAYILDAGHVGEKVAWSRVTNCQSDDPGWAVKEILAIQARNTRSRSDKNYHLVVSFPEGEKPTRAQLEDIEDRICAAIGFAEHQRVSAVHQNTDNWHLHVAINKVHPRTFRNAEPWYDHYRLQQCCAELEIRHGLTRTSHTPAPERRHPVGRAIGGRGGDFEAQQGGASFLRWVREQARPALLEARERGDWQALHRAAARYGLAIKPRGAGLVIGHRGDRRLHVKASDVDRVLAIRPLTETLGPFQAPDEQAQREAAETQYDAGTPKRTGVLYDAFCNERERAMQARAVALATLRHRHQAYADELRRWYRERLRQERASGLSGAFRRDALGHLRDMQREDRAARIRREAKERREVRVCHPIPTWQGYLEAEAARGNGAALAALRGRTLRRAQVQAQLLAAENADEARHVIRRHLRPTIRRDGRVIYRVSDGGVVSDEARVVRVNQVTVGAAFLALSLASERFGQRALTVQGTDEFRAQVAVLAGQKDLAVTFADPKLEVLRVLAASERSKVVDRGRDPGNTLHR</sequence>
<dbReference type="InterPro" id="IPR040677">
    <property type="entry name" value="LPD7"/>
</dbReference>
<proteinExistence type="predicted"/>
<dbReference type="InterPro" id="IPR005094">
    <property type="entry name" value="Endonuclease_MobA/VirD2"/>
</dbReference>
<dbReference type="Pfam" id="PF22863">
    <property type="entry name" value="TraI_middle"/>
    <property type="match status" value="1"/>
</dbReference>
<feature type="domain" description="TraI-like middle" evidence="3">
    <location>
        <begin position="194"/>
        <end position="284"/>
    </location>
</feature>
<evidence type="ECO:0000259" key="3">
    <source>
        <dbReference type="Pfam" id="PF22863"/>
    </source>
</evidence>
<dbReference type="Pfam" id="PF03432">
    <property type="entry name" value="Relaxase"/>
    <property type="match status" value="1"/>
</dbReference>
<feature type="domain" description="Large polyvalent protein-associated" evidence="2">
    <location>
        <begin position="451"/>
        <end position="539"/>
    </location>
</feature>
<evidence type="ECO:0000313" key="4">
    <source>
        <dbReference type="EMBL" id="MCW3476241.1"/>
    </source>
</evidence>
<dbReference type="InterPro" id="IPR049751">
    <property type="entry name" value="TraI/MobA_relaxases"/>
</dbReference>
<dbReference type="AlphaFoldDB" id="A0AA41YLU6"/>
<dbReference type="NCBIfam" id="NF041893">
    <property type="entry name" value="TraI_MobP_relax"/>
    <property type="match status" value="1"/>
</dbReference>
<evidence type="ECO:0000313" key="5">
    <source>
        <dbReference type="Proteomes" id="UP001165679"/>
    </source>
</evidence>
<reference evidence="4" key="1">
    <citation type="submission" date="2022-09" db="EMBL/GenBank/DDBJ databases">
        <title>Rhodovastum sp. nov. RN2-1 isolated from soil in Seongnam, South Korea.</title>
        <authorList>
            <person name="Le N.T."/>
        </authorList>
    </citation>
    <scope>NUCLEOTIDE SEQUENCE</scope>
    <source>
        <strain evidence="4">RN2-1</strain>
    </source>
</reference>
<organism evidence="4 5">
    <name type="scientific">Limobrevibacterium gyesilva</name>
    <dbReference type="NCBI Taxonomy" id="2991712"/>
    <lineage>
        <taxon>Bacteria</taxon>
        <taxon>Pseudomonadati</taxon>
        <taxon>Pseudomonadota</taxon>
        <taxon>Alphaproteobacteria</taxon>
        <taxon>Acetobacterales</taxon>
        <taxon>Acetobacteraceae</taxon>
        <taxon>Limobrevibacterium</taxon>
    </lineage>
</organism>
<evidence type="ECO:0000259" key="2">
    <source>
        <dbReference type="Pfam" id="PF18821"/>
    </source>
</evidence>
<comment type="caution">
    <text evidence="4">The sequence shown here is derived from an EMBL/GenBank/DDBJ whole genome shotgun (WGS) entry which is preliminary data.</text>
</comment>